<dbReference type="GO" id="GO:0080008">
    <property type="term" value="C:Cul4-RING E3 ubiquitin ligase complex"/>
    <property type="evidence" value="ECO:0007669"/>
    <property type="project" value="TreeGrafter"/>
</dbReference>
<sequence>MGSKRRKNENILNKCVLRQVHGGTFNAQFPRSCLQPNLDLTRLCIPLCDIQKDNSFAVGHVLLGFTKCGEYLMSYYKELQDDVSFGLPMYKYTLHWWKFNLRRPLQQVCHVLLFVGEVITEDLLLIVCHTLNDNRILVHGYA</sequence>
<reference evidence="2" key="1">
    <citation type="submission" date="2020-04" db="EMBL/GenBank/DDBJ databases">
        <authorList>
            <person name="Alioto T."/>
            <person name="Alioto T."/>
            <person name="Gomez Garrido J."/>
        </authorList>
    </citation>
    <scope>NUCLEOTIDE SEQUENCE</scope>
    <source>
        <strain evidence="2">A484AB</strain>
    </source>
</reference>
<accession>A0A6S7H9V3</accession>
<dbReference type="InterPro" id="IPR038914">
    <property type="entry name" value="DCAF15"/>
</dbReference>
<dbReference type="CDD" id="cd20917">
    <property type="entry name" value="DCAF15-NTD"/>
    <property type="match status" value="1"/>
</dbReference>
<proteinExistence type="predicted"/>
<dbReference type="Pfam" id="PF14939">
    <property type="entry name" value="DCAF15_WD40"/>
    <property type="match status" value="1"/>
</dbReference>
<evidence type="ECO:0000259" key="1">
    <source>
        <dbReference type="Pfam" id="PF14939"/>
    </source>
</evidence>
<organism evidence="2 3">
    <name type="scientific">Paramuricea clavata</name>
    <name type="common">Red gorgonian</name>
    <name type="synonym">Violescent sea-whip</name>
    <dbReference type="NCBI Taxonomy" id="317549"/>
    <lineage>
        <taxon>Eukaryota</taxon>
        <taxon>Metazoa</taxon>
        <taxon>Cnidaria</taxon>
        <taxon>Anthozoa</taxon>
        <taxon>Octocorallia</taxon>
        <taxon>Malacalcyonacea</taxon>
        <taxon>Plexauridae</taxon>
        <taxon>Paramuricea</taxon>
    </lineage>
</organism>
<dbReference type="GO" id="GO:0016567">
    <property type="term" value="P:protein ubiquitination"/>
    <property type="evidence" value="ECO:0007669"/>
    <property type="project" value="InterPro"/>
</dbReference>
<evidence type="ECO:0000313" key="2">
    <source>
        <dbReference type="EMBL" id="CAB3999833.1"/>
    </source>
</evidence>
<dbReference type="InterPro" id="IPR032734">
    <property type="entry name" value="DCAF15_WD40"/>
</dbReference>
<feature type="domain" description="DDB1- and CUL4-associated factor 15 WD40 repeat-containing" evidence="1">
    <location>
        <begin position="42"/>
        <end position="140"/>
    </location>
</feature>
<name>A0A6S7H9V3_PARCT</name>
<gene>
    <name evidence="2" type="ORF">PACLA_8A055299</name>
</gene>
<dbReference type="AlphaFoldDB" id="A0A6S7H9V3"/>
<evidence type="ECO:0000313" key="3">
    <source>
        <dbReference type="Proteomes" id="UP001152795"/>
    </source>
</evidence>
<dbReference type="PANTHER" id="PTHR28541:SF1">
    <property type="entry name" value="DDB1- AND CUL4-ASSOCIATED FACTOR 15"/>
    <property type="match status" value="1"/>
</dbReference>
<keyword evidence="3" id="KW-1185">Reference proteome</keyword>
<dbReference type="EMBL" id="CACRXK020003681">
    <property type="protein sequence ID" value="CAB3999833.1"/>
    <property type="molecule type" value="Genomic_DNA"/>
</dbReference>
<dbReference type="OrthoDB" id="5960162at2759"/>
<comment type="caution">
    <text evidence="2">The sequence shown here is derived from an EMBL/GenBank/DDBJ whole genome shotgun (WGS) entry which is preliminary data.</text>
</comment>
<protein>
    <recommendedName>
        <fullName evidence="1">DDB1- and CUL4-associated factor 15 WD40 repeat-containing domain-containing protein</fullName>
    </recommendedName>
</protein>
<dbReference type="PANTHER" id="PTHR28541">
    <property type="entry name" value="DDB1- AND CUL4-ASSOCIATED FACTOR 15"/>
    <property type="match status" value="1"/>
</dbReference>
<dbReference type="Proteomes" id="UP001152795">
    <property type="component" value="Unassembled WGS sequence"/>
</dbReference>